<feature type="region of interest" description="Disordered" evidence="2">
    <location>
        <begin position="1"/>
        <end position="20"/>
    </location>
</feature>
<dbReference type="EMBL" id="KV426072">
    <property type="protein sequence ID" value="KZV89452.1"/>
    <property type="molecule type" value="Genomic_DNA"/>
</dbReference>
<accession>A0A165H0U8</accession>
<organism evidence="5 6">
    <name type="scientific">Exidia glandulosa HHB12029</name>
    <dbReference type="NCBI Taxonomy" id="1314781"/>
    <lineage>
        <taxon>Eukaryota</taxon>
        <taxon>Fungi</taxon>
        <taxon>Dikarya</taxon>
        <taxon>Basidiomycota</taxon>
        <taxon>Agaricomycotina</taxon>
        <taxon>Agaricomycetes</taxon>
        <taxon>Auriculariales</taxon>
        <taxon>Exidiaceae</taxon>
        <taxon>Exidia</taxon>
    </lineage>
</organism>
<evidence type="ECO:0000256" key="2">
    <source>
        <dbReference type="SAM" id="MobiDB-lite"/>
    </source>
</evidence>
<dbReference type="EMBL" id="KV426031">
    <property type="protein sequence ID" value="KZV91285.1"/>
    <property type="molecule type" value="Genomic_DNA"/>
</dbReference>
<dbReference type="PROSITE" id="PS50800">
    <property type="entry name" value="SAP"/>
    <property type="match status" value="1"/>
</dbReference>
<dbReference type="OrthoDB" id="3259063at2759"/>
<feature type="domain" description="SAP" evidence="3">
    <location>
        <begin position="208"/>
        <end position="242"/>
    </location>
</feature>
<gene>
    <name evidence="5" type="ORF">EXIGLDRAFT_837247</name>
    <name evidence="4" type="ORF">EXIGLDRAFT_838484</name>
</gene>
<sequence length="247" mass="26657">MQALPDPDPPSSSSASVTAVEGVLTRNASRSYMMMEQRPVDTSDPFTGSGRPASIASASSSAAALWHDDLAQSFSQLAASLRAAPAASASAFEELAARVAVLENARVQSAPDVLHTRLEAVEATQKQILETLERLQTTLDEVQAAATGPRKSDEDLIKLLDEFKLEQMRLPPRLFNATVFKSGAAIKPVAIGTNGKTPINFPSTKGEFEHITRERYAELLKAYGLSTAGEKEERRERLRSFLGMTPA</sequence>
<keyword evidence="1" id="KW-0175">Coiled coil</keyword>
<evidence type="ECO:0000313" key="5">
    <source>
        <dbReference type="EMBL" id="KZV91285.1"/>
    </source>
</evidence>
<dbReference type="InterPro" id="IPR003034">
    <property type="entry name" value="SAP_dom"/>
</dbReference>
<protein>
    <recommendedName>
        <fullName evidence="3">SAP domain-containing protein</fullName>
    </recommendedName>
</protein>
<name>A0A165H0U8_EXIGL</name>
<feature type="compositionally biased region" description="Pro residues" evidence="2">
    <location>
        <begin position="1"/>
        <end position="10"/>
    </location>
</feature>
<evidence type="ECO:0000313" key="6">
    <source>
        <dbReference type="Proteomes" id="UP000077266"/>
    </source>
</evidence>
<reference evidence="5 6" key="1">
    <citation type="journal article" date="2016" name="Mol. Biol. Evol.">
        <title>Comparative Genomics of Early-Diverging Mushroom-Forming Fungi Provides Insights into the Origins of Lignocellulose Decay Capabilities.</title>
        <authorList>
            <person name="Nagy L.G."/>
            <person name="Riley R."/>
            <person name="Tritt A."/>
            <person name="Adam C."/>
            <person name="Daum C."/>
            <person name="Floudas D."/>
            <person name="Sun H."/>
            <person name="Yadav J.S."/>
            <person name="Pangilinan J."/>
            <person name="Larsson K.H."/>
            <person name="Matsuura K."/>
            <person name="Barry K."/>
            <person name="Labutti K."/>
            <person name="Kuo R."/>
            <person name="Ohm R.A."/>
            <person name="Bhattacharya S.S."/>
            <person name="Shirouzu T."/>
            <person name="Yoshinaga Y."/>
            <person name="Martin F.M."/>
            <person name="Grigoriev I.V."/>
            <person name="Hibbett D.S."/>
        </authorList>
    </citation>
    <scope>NUCLEOTIDE SEQUENCE [LARGE SCALE GENOMIC DNA]</scope>
    <source>
        <strain evidence="5 6">HHB12029</strain>
    </source>
</reference>
<dbReference type="Proteomes" id="UP000077266">
    <property type="component" value="Unassembled WGS sequence"/>
</dbReference>
<evidence type="ECO:0000256" key="1">
    <source>
        <dbReference type="SAM" id="Coils"/>
    </source>
</evidence>
<evidence type="ECO:0000259" key="3">
    <source>
        <dbReference type="PROSITE" id="PS50800"/>
    </source>
</evidence>
<feature type="region of interest" description="Disordered" evidence="2">
    <location>
        <begin position="28"/>
        <end position="58"/>
    </location>
</feature>
<proteinExistence type="predicted"/>
<feature type="coiled-coil region" evidence="1">
    <location>
        <begin position="118"/>
        <end position="145"/>
    </location>
</feature>
<keyword evidence="6" id="KW-1185">Reference proteome</keyword>
<dbReference type="AlphaFoldDB" id="A0A165H0U8"/>
<evidence type="ECO:0000313" key="4">
    <source>
        <dbReference type="EMBL" id="KZV89452.1"/>
    </source>
</evidence>
<dbReference type="STRING" id="1314781.A0A165H0U8"/>